<keyword evidence="3" id="KW-1185">Reference proteome</keyword>
<dbReference type="Proteomes" id="UP000501623">
    <property type="component" value="Chromosome"/>
</dbReference>
<organism evidence="2 3">
    <name type="scientific">Hymenobacter taeanensis</name>
    <dbReference type="NCBI Taxonomy" id="2735321"/>
    <lineage>
        <taxon>Bacteria</taxon>
        <taxon>Pseudomonadati</taxon>
        <taxon>Bacteroidota</taxon>
        <taxon>Cytophagia</taxon>
        <taxon>Cytophagales</taxon>
        <taxon>Hymenobacteraceae</taxon>
        <taxon>Hymenobacter</taxon>
    </lineage>
</organism>
<dbReference type="RefSeq" id="WP_171590841.1">
    <property type="nucleotide sequence ID" value="NZ_CP053538.1"/>
</dbReference>
<evidence type="ECO:0008006" key="4">
    <source>
        <dbReference type="Google" id="ProtNLM"/>
    </source>
</evidence>
<protein>
    <recommendedName>
        <fullName evidence="4">Outer membrane beta-barrel protein</fullName>
    </recommendedName>
</protein>
<accession>A0A6M6BHI7</accession>
<evidence type="ECO:0000313" key="2">
    <source>
        <dbReference type="EMBL" id="QJX46733.1"/>
    </source>
</evidence>
<evidence type="ECO:0000313" key="3">
    <source>
        <dbReference type="Proteomes" id="UP000501623"/>
    </source>
</evidence>
<keyword evidence="1" id="KW-0732">Signal</keyword>
<reference evidence="2 3" key="1">
    <citation type="submission" date="2020-05" db="EMBL/GenBank/DDBJ databases">
        <title>Complete genome sequence of Hymenobacter sp. TS19 in Coasted Sand Dune.</title>
        <authorList>
            <person name="Lee J.-H."/>
            <person name="Jung J.-H."/>
            <person name="Jeong S."/>
            <person name="Zhao L."/>
            <person name="Kim M.-K."/>
            <person name="Seo H.-S."/>
            <person name="Lim S."/>
        </authorList>
    </citation>
    <scope>NUCLEOTIDE SEQUENCE [LARGE SCALE GENOMIC DNA]</scope>
    <source>
        <strain evidence="2 3">TS19</strain>
    </source>
</reference>
<sequence length="218" mass="24042">MASHLLLAVLLASPLVAVAQEQLANQTSSPSLLGRHQKYPMPANGDKKPWYRPRHVVLQTGGGIGMIAAGVGYGLGKDRNELDILLGYVPTKYAGSSLSIATAKYTYSPFVLPVGERWQVRPLTIGGYISYTHGTINDEEKGQYAKGYYWFSTDTRVGPVLGSRLAYQRRTREGQTRNISFYYELGSNDLYILSYVQNRKALSVGDILTLSLGLKADF</sequence>
<dbReference type="KEGG" id="hts:HMJ29_07190"/>
<dbReference type="EMBL" id="CP053538">
    <property type="protein sequence ID" value="QJX46733.1"/>
    <property type="molecule type" value="Genomic_DNA"/>
</dbReference>
<name>A0A6M6BHI7_9BACT</name>
<feature type="chain" id="PRO_5026809210" description="Outer membrane beta-barrel protein" evidence="1">
    <location>
        <begin position="20"/>
        <end position="218"/>
    </location>
</feature>
<gene>
    <name evidence="2" type="ORF">HMJ29_07190</name>
</gene>
<feature type="signal peptide" evidence="1">
    <location>
        <begin position="1"/>
        <end position="19"/>
    </location>
</feature>
<proteinExistence type="predicted"/>
<dbReference type="AlphaFoldDB" id="A0A6M6BHI7"/>
<evidence type="ECO:0000256" key="1">
    <source>
        <dbReference type="SAM" id="SignalP"/>
    </source>
</evidence>